<evidence type="ECO:0000313" key="2">
    <source>
        <dbReference type="EMBL" id="SKN07990.1"/>
    </source>
</evidence>
<protein>
    <recommendedName>
        <fullName evidence="4">ESX-1 secretion-associated protein</fullName>
    </recommendedName>
</protein>
<sequence length="107" mass="11546">MSNKFSIDHDTLRANAAAARKYAAELRKFADNYDSEEYYQGLAKAVGFVNAPDVAAARAHGKKLREDTELLASRYEAIAEGSLGSIADVTGTDETSSDNITRTTQGI</sequence>
<dbReference type="EMBL" id="FVGW01000039">
    <property type="protein sequence ID" value="SKN07990.1"/>
    <property type="molecule type" value="Genomic_DNA"/>
</dbReference>
<dbReference type="RefSeq" id="WP_016894072.1">
    <property type="nucleotide sequence ID" value="NZ_FVGW01000039.1"/>
</dbReference>
<proteinExistence type="predicted"/>
<gene>
    <name evidence="2" type="ORF">SAMEA2259716_05856</name>
</gene>
<evidence type="ECO:0008006" key="4">
    <source>
        <dbReference type="Google" id="ProtNLM"/>
    </source>
</evidence>
<feature type="compositionally biased region" description="Polar residues" evidence="1">
    <location>
        <begin position="92"/>
        <end position="107"/>
    </location>
</feature>
<organism evidence="2 3">
    <name type="scientific">Mycobacteroides abscessus subsp. massiliense</name>
    <dbReference type="NCBI Taxonomy" id="1962118"/>
    <lineage>
        <taxon>Bacteria</taxon>
        <taxon>Bacillati</taxon>
        <taxon>Actinomycetota</taxon>
        <taxon>Actinomycetes</taxon>
        <taxon>Mycobacteriales</taxon>
        <taxon>Mycobacteriaceae</taxon>
        <taxon>Mycobacteroides</taxon>
        <taxon>Mycobacteroides abscessus</taxon>
    </lineage>
</organism>
<dbReference type="Proteomes" id="UP000190074">
    <property type="component" value="Unassembled WGS sequence"/>
</dbReference>
<accession>A0A1T8VSR7</accession>
<name>A0A1T8VSR7_9MYCO</name>
<dbReference type="AlphaFoldDB" id="A0A1T8VSR7"/>
<reference evidence="2 3" key="1">
    <citation type="submission" date="2016-11" db="EMBL/GenBank/DDBJ databases">
        <authorList>
            <consortium name="Pathogen Informatics"/>
        </authorList>
    </citation>
    <scope>NUCLEOTIDE SEQUENCE [LARGE SCALE GENOMIC DNA]</scope>
    <source>
        <strain evidence="2 3">911</strain>
    </source>
</reference>
<evidence type="ECO:0000313" key="3">
    <source>
        <dbReference type="Proteomes" id="UP000190074"/>
    </source>
</evidence>
<feature type="region of interest" description="Disordered" evidence="1">
    <location>
        <begin position="88"/>
        <end position="107"/>
    </location>
</feature>
<evidence type="ECO:0000256" key="1">
    <source>
        <dbReference type="SAM" id="MobiDB-lite"/>
    </source>
</evidence>